<proteinExistence type="predicted"/>
<organism evidence="1">
    <name type="scientific">Aliivibrio wodanis</name>
    <dbReference type="NCBI Taxonomy" id="80852"/>
    <lineage>
        <taxon>Bacteria</taxon>
        <taxon>Pseudomonadati</taxon>
        <taxon>Pseudomonadota</taxon>
        <taxon>Gammaproteobacteria</taxon>
        <taxon>Vibrionales</taxon>
        <taxon>Vibrionaceae</taxon>
        <taxon>Aliivibrio</taxon>
    </lineage>
</organism>
<protein>
    <submittedName>
        <fullName evidence="1">Uncharacterized protein</fullName>
    </submittedName>
</protein>
<gene>
    <name evidence="1" type="ORF">AW0309160_03762</name>
</gene>
<reference evidence="1" key="1">
    <citation type="submission" date="2019-09" db="EMBL/GenBank/DDBJ databases">
        <authorList>
            <person name="Hjerde E."/>
        </authorList>
    </citation>
    <scope>NUCLEOTIDE SEQUENCE</scope>
    <source>
        <strain evidence="1">06/09/160</strain>
    </source>
</reference>
<evidence type="ECO:0000313" key="1">
    <source>
        <dbReference type="EMBL" id="VVV06277.1"/>
    </source>
</evidence>
<sequence length="153" mass="17612">MSVVIKTLTPFTECDVLIEALTSLNVSTIVNGINIVTDRHDYQGQQCFVWNGDTYLFQYDSDELNGRIVNNAIHRQYTPTRQFLSKLEIAYKTAYQLHLARLAEAERQRLEQERLARVEAVRVKAIAKAKAQGYRVKEQKKNGKIQLVLTRTI</sequence>
<name>A0A5Q4ZVX3_9GAMM</name>
<accession>A0A5Q4ZVX3</accession>
<dbReference type="EMBL" id="LR721751">
    <property type="protein sequence ID" value="VVV06277.1"/>
    <property type="molecule type" value="Genomic_DNA"/>
</dbReference>
<dbReference type="AlphaFoldDB" id="A0A5Q4ZVX3"/>